<dbReference type="Gene3D" id="3.40.50.300">
    <property type="entry name" value="P-loop containing nucleotide triphosphate hydrolases"/>
    <property type="match status" value="1"/>
</dbReference>
<dbReference type="InterPro" id="IPR025662">
    <property type="entry name" value="Sigma_54_int_dom_ATP-bd_1"/>
</dbReference>
<dbReference type="InterPro" id="IPR013767">
    <property type="entry name" value="PAS_fold"/>
</dbReference>
<keyword evidence="4" id="KW-0238">DNA-binding</keyword>
<evidence type="ECO:0000256" key="3">
    <source>
        <dbReference type="ARBA" id="ARBA00023015"/>
    </source>
</evidence>
<reference evidence="12" key="1">
    <citation type="submission" date="2016-10" db="EMBL/GenBank/DDBJ databases">
        <authorList>
            <person name="Varghese N."/>
            <person name="Submissions S."/>
        </authorList>
    </citation>
    <scope>NUCLEOTIDE SEQUENCE [LARGE SCALE GENOMIC DNA]</scope>
    <source>
        <strain evidence="12">DSM 3384</strain>
    </source>
</reference>
<dbReference type="FunFam" id="3.40.50.300:FF:000006">
    <property type="entry name" value="DNA-binding transcriptional regulator NtrC"/>
    <property type="match status" value="1"/>
</dbReference>
<dbReference type="PROSITE" id="PS00676">
    <property type="entry name" value="SIGMA54_INTERACT_2"/>
    <property type="match status" value="1"/>
</dbReference>
<dbReference type="AlphaFoldDB" id="A0A1H2EWV0"/>
<protein>
    <submittedName>
        <fullName evidence="11">PAS domain S-box-containing protein</fullName>
    </submittedName>
</protein>
<keyword evidence="1" id="KW-0547">Nucleotide-binding</keyword>
<dbReference type="SUPFAM" id="SSF52540">
    <property type="entry name" value="P-loop containing nucleoside triphosphate hydrolases"/>
    <property type="match status" value="1"/>
</dbReference>
<dbReference type="GO" id="GO:0005524">
    <property type="term" value="F:ATP binding"/>
    <property type="evidence" value="ECO:0007669"/>
    <property type="project" value="UniProtKB-KW"/>
</dbReference>
<evidence type="ECO:0000259" key="10">
    <source>
        <dbReference type="PROSITE" id="PS50113"/>
    </source>
</evidence>
<dbReference type="CDD" id="cd00130">
    <property type="entry name" value="PAS"/>
    <property type="match status" value="1"/>
</dbReference>
<evidence type="ECO:0000256" key="7">
    <source>
        <dbReference type="SAM" id="MobiDB-lite"/>
    </source>
</evidence>
<keyword evidence="3" id="KW-0805">Transcription regulation</keyword>
<evidence type="ECO:0000256" key="4">
    <source>
        <dbReference type="ARBA" id="ARBA00023125"/>
    </source>
</evidence>
<evidence type="ECO:0000256" key="1">
    <source>
        <dbReference type="ARBA" id="ARBA00022741"/>
    </source>
</evidence>
<dbReference type="InterPro" id="IPR025943">
    <property type="entry name" value="Sigma_54_int_dom_ATP-bd_2"/>
</dbReference>
<evidence type="ECO:0000256" key="6">
    <source>
        <dbReference type="ARBA" id="ARBA00023163"/>
    </source>
</evidence>
<dbReference type="FunFam" id="1.10.8.60:FF:000014">
    <property type="entry name" value="DNA-binding transcriptional regulator NtrC"/>
    <property type="match status" value="1"/>
</dbReference>
<proteinExistence type="predicted"/>
<dbReference type="PROSITE" id="PS00688">
    <property type="entry name" value="SIGMA54_INTERACT_3"/>
    <property type="match status" value="1"/>
</dbReference>
<dbReference type="InterPro" id="IPR025944">
    <property type="entry name" value="Sigma_54_int_dom_CS"/>
</dbReference>
<keyword evidence="2" id="KW-0067">ATP-binding</keyword>
<dbReference type="Proteomes" id="UP000199608">
    <property type="component" value="Unassembled WGS sequence"/>
</dbReference>
<dbReference type="InterPro" id="IPR000700">
    <property type="entry name" value="PAS-assoc_C"/>
</dbReference>
<dbReference type="SMART" id="SM00091">
    <property type="entry name" value="PAS"/>
    <property type="match status" value="1"/>
</dbReference>
<sequence length="496" mass="56526">MNERCLSGDRQSKEQRKDNKGEISTIKMKTYQLWNVNFLNQILDTMAEGLFTLDDQGVITSWNRSMEKISGYLAQQAVGNTCRLIQCSRCFGQTCPADINKCGVIQHGKTEAKECFIRHKDGYDIPVIKNARLARDENGQILGIVETITDLTELKQIKKSAEEAQRKLKKAYRLGNIIGKSIVMQAVFDAIRSAANSRATVLIQGESGTGKELVAGAIHYNGNNDSGPLITVNCSALSETLLESELFGHVKGAFTGAHRDRKGRFEEADGGTIFLDEIGELTPYMQIKLLRVIQEREIERVGESKKRKIDIRIMAATHKNLYELTQQGTFREDLFYRLKVFPIHVPPLRERREDIPLLVSHFIKKGNKRENKQIKGVETQGMKRLMEHPWPGNIRELENAIEHAFVICNSNHIQLADLPVEVRENHAYPQTGFELTRPVQTGSYGTQNQVKLTKQDLLILLEECHWNKAEVGRRIQKSRTSVWKYMKKWNIPLQKL</sequence>
<dbReference type="PROSITE" id="PS50113">
    <property type="entry name" value="PAC"/>
    <property type="match status" value="1"/>
</dbReference>
<dbReference type="GO" id="GO:0003677">
    <property type="term" value="F:DNA binding"/>
    <property type="evidence" value="ECO:0007669"/>
    <property type="project" value="UniProtKB-KW"/>
</dbReference>
<feature type="domain" description="PAS" evidence="9">
    <location>
        <begin position="35"/>
        <end position="81"/>
    </location>
</feature>
<dbReference type="GO" id="GO:0006355">
    <property type="term" value="P:regulation of DNA-templated transcription"/>
    <property type="evidence" value="ECO:0007669"/>
    <property type="project" value="InterPro"/>
</dbReference>
<keyword evidence="5" id="KW-0010">Activator</keyword>
<feature type="domain" description="Sigma-54 factor interaction" evidence="8">
    <location>
        <begin position="177"/>
        <end position="406"/>
    </location>
</feature>
<dbReference type="Pfam" id="PF25601">
    <property type="entry name" value="AAA_lid_14"/>
    <property type="match status" value="1"/>
</dbReference>
<name>A0A1H2EWV0_9BACT</name>
<dbReference type="PANTHER" id="PTHR32071:SF57">
    <property type="entry name" value="C4-DICARBOXYLATE TRANSPORT TRANSCRIPTIONAL REGULATORY PROTEIN DCTD"/>
    <property type="match status" value="1"/>
</dbReference>
<dbReference type="SMART" id="SM00382">
    <property type="entry name" value="AAA"/>
    <property type="match status" value="1"/>
</dbReference>
<keyword evidence="6" id="KW-0804">Transcription</keyword>
<evidence type="ECO:0000313" key="11">
    <source>
        <dbReference type="EMBL" id="SDT99584.1"/>
    </source>
</evidence>
<evidence type="ECO:0000259" key="8">
    <source>
        <dbReference type="PROSITE" id="PS50045"/>
    </source>
</evidence>
<gene>
    <name evidence="11" type="ORF">SAMN04487931_103407</name>
</gene>
<dbReference type="CDD" id="cd00009">
    <property type="entry name" value="AAA"/>
    <property type="match status" value="1"/>
</dbReference>
<dbReference type="InterPro" id="IPR003593">
    <property type="entry name" value="AAA+_ATPase"/>
</dbReference>
<dbReference type="InterPro" id="IPR002078">
    <property type="entry name" value="Sigma_54_int"/>
</dbReference>
<dbReference type="InterPro" id="IPR000014">
    <property type="entry name" value="PAS"/>
</dbReference>
<evidence type="ECO:0000256" key="2">
    <source>
        <dbReference type="ARBA" id="ARBA00022840"/>
    </source>
</evidence>
<dbReference type="InterPro" id="IPR058031">
    <property type="entry name" value="AAA_lid_NorR"/>
</dbReference>
<dbReference type="Gene3D" id="3.30.450.20">
    <property type="entry name" value="PAS domain"/>
    <property type="match status" value="1"/>
</dbReference>
<dbReference type="NCBIfam" id="TIGR00229">
    <property type="entry name" value="sensory_box"/>
    <property type="match status" value="1"/>
</dbReference>
<dbReference type="Gene3D" id="1.10.8.60">
    <property type="match status" value="1"/>
</dbReference>
<dbReference type="InterPro" id="IPR027417">
    <property type="entry name" value="P-loop_NTPase"/>
</dbReference>
<dbReference type="PROSITE" id="PS00675">
    <property type="entry name" value="SIGMA54_INTERACT_1"/>
    <property type="match status" value="1"/>
</dbReference>
<keyword evidence="12" id="KW-1185">Reference proteome</keyword>
<feature type="domain" description="PAC" evidence="10">
    <location>
        <begin position="110"/>
        <end position="163"/>
    </location>
</feature>
<dbReference type="PROSITE" id="PS50112">
    <property type="entry name" value="PAS"/>
    <property type="match status" value="1"/>
</dbReference>
<evidence type="ECO:0000313" key="12">
    <source>
        <dbReference type="Proteomes" id="UP000199608"/>
    </source>
</evidence>
<accession>A0A1H2EWV0</accession>
<feature type="region of interest" description="Disordered" evidence="7">
    <location>
        <begin position="1"/>
        <end position="21"/>
    </location>
</feature>
<dbReference type="Pfam" id="PF00989">
    <property type="entry name" value="PAS"/>
    <property type="match status" value="1"/>
</dbReference>
<dbReference type="InterPro" id="IPR035965">
    <property type="entry name" value="PAS-like_dom_sf"/>
</dbReference>
<evidence type="ECO:0000256" key="5">
    <source>
        <dbReference type="ARBA" id="ARBA00023159"/>
    </source>
</evidence>
<evidence type="ECO:0000259" key="9">
    <source>
        <dbReference type="PROSITE" id="PS50112"/>
    </source>
</evidence>
<dbReference type="SUPFAM" id="SSF55785">
    <property type="entry name" value="PYP-like sensor domain (PAS domain)"/>
    <property type="match status" value="1"/>
</dbReference>
<dbReference type="EMBL" id="FNLL01000003">
    <property type="protein sequence ID" value="SDT99584.1"/>
    <property type="molecule type" value="Genomic_DNA"/>
</dbReference>
<dbReference type="Pfam" id="PF00158">
    <property type="entry name" value="Sigma54_activat"/>
    <property type="match status" value="1"/>
</dbReference>
<dbReference type="PANTHER" id="PTHR32071">
    <property type="entry name" value="TRANSCRIPTIONAL REGULATORY PROTEIN"/>
    <property type="match status" value="1"/>
</dbReference>
<organism evidence="11 12">
    <name type="scientific">Desulfobacula phenolica</name>
    <dbReference type="NCBI Taxonomy" id="90732"/>
    <lineage>
        <taxon>Bacteria</taxon>
        <taxon>Pseudomonadati</taxon>
        <taxon>Thermodesulfobacteriota</taxon>
        <taxon>Desulfobacteria</taxon>
        <taxon>Desulfobacterales</taxon>
        <taxon>Desulfobacteraceae</taxon>
        <taxon>Desulfobacula</taxon>
    </lineage>
</organism>
<dbReference type="PROSITE" id="PS50045">
    <property type="entry name" value="SIGMA54_INTERACT_4"/>
    <property type="match status" value="1"/>
</dbReference>